<dbReference type="EnsemblPlants" id="OB11G11040.1">
    <property type="protein sequence ID" value="OB11G11040.1"/>
    <property type="gene ID" value="OB11G11040"/>
</dbReference>
<proteinExistence type="predicted"/>
<keyword evidence="2" id="KW-1185">Reference proteome</keyword>
<dbReference type="AlphaFoldDB" id="J3N5L8"/>
<dbReference type="Proteomes" id="UP000006038">
    <property type="component" value="Chromosome 11"/>
</dbReference>
<evidence type="ECO:0000313" key="1">
    <source>
        <dbReference type="EnsemblPlants" id="OB11G11040.1"/>
    </source>
</evidence>
<accession>J3N5L8</accession>
<organism evidence="1">
    <name type="scientific">Oryza brachyantha</name>
    <name type="common">malo sina</name>
    <dbReference type="NCBI Taxonomy" id="4533"/>
    <lineage>
        <taxon>Eukaryota</taxon>
        <taxon>Viridiplantae</taxon>
        <taxon>Streptophyta</taxon>
        <taxon>Embryophyta</taxon>
        <taxon>Tracheophyta</taxon>
        <taxon>Spermatophyta</taxon>
        <taxon>Magnoliopsida</taxon>
        <taxon>Liliopsida</taxon>
        <taxon>Poales</taxon>
        <taxon>Poaceae</taxon>
        <taxon>BOP clade</taxon>
        <taxon>Oryzoideae</taxon>
        <taxon>Oryzeae</taxon>
        <taxon>Oryzinae</taxon>
        <taxon>Oryza</taxon>
    </lineage>
</organism>
<sequence>MFLYAQSVMSNDLPILVLMRLVICGSPLRTLVYVLSSTTELLLSHSQFRMDLILAKQFHMFTFTSFPEGKLILRIIMTILAR</sequence>
<protein>
    <submittedName>
        <fullName evidence="1">Uncharacterized protein</fullName>
    </submittedName>
</protein>
<dbReference type="Gramene" id="OB11G11040.1">
    <property type="protein sequence ID" value="OB11G11040.1"/>
    <property type="gene ID" value="OB11G11040"/>
</dbReference>
<reference evidence="1" key="2">
    <citation type="submission" date="2013-04" db="UniProtKB">
        <authorList>
            <consortium name="EnsemblPlants"/>
        </authorList>
    </citation>
    <scope>IDENTIFICATION</scope>
</reference>
<dbReference type="HOGENOM" id="CLU_2561982_0_0_1"/>
<name>J3N5L8_ORYBR</name>
<evidence type="ECO:0000313" key="2">
    <source>
        <dbReference type="Proteomes" id="UP000006038"/>
    </source>
</evidence>
<reference evidence="1" key="1">
    <citation type="journal article" date="2013" name="Nat. Commun.">
        <title>Whole-genome sequencing of Oryza brachyantha reveals mechanisms underlying Oryza genome evolution.</title>
        <authorList>
            <person name="Chen J."/>
            <person name="Huang Q."/>
            <person name="Gao D."/>
            <person name="Wang J."/>
            <person name="Lang Y."/>
            <person name="Liu T."/>
            <person name="Li B."/>
            <person name="Bai Z."/>
            <person name="Luis Goicoechea J."/>
            <person name="Liang C."/>
            <person name="Chen C."/>
            <person name="Zhang W."/>
            <person name="Sun S."/>
            <person name="Liao Y."/>
            <person name="Zhang X."/>
            <person name="Yang L."/>
            <person name="Song C."/>
            <person name="Wang M."/>
            <person name="Shi J."/>
            <person name="Liu G."/>
            <person name="Liu J."/>
            <person name="Zhou H."/>
            <person name="Zhou W."/>
            <person name="Yu Q."/>
            <person name="An N."/>
            <person name="Chen Y."/>
            <person name="Cai Q."/>
            <person name="Wang B."/>
            <person name="Liu B."/>
            <person name="Min J."/>
            <person name="Huang Y."/>
            <person name="Wu H."/>
            <person name="Li Z."/>
            <person name="Zhang Y."/>
            <person name="Yin Y."/>
            <person name="Song W."/>
            <person name="Jiang J."/>
            <person name="Jackson S.A."/>
            <person name="Wing R.A."/>
            <person name="Wang J."/>
            <person name="Chen M."/>
        </authorList>
    </citation>
    <scope>NUCLEOTIDE SEQUENCE [LARGE SCALE GENOMIC DNA]</scope>
    <source>
        <strain evidence="1">cv. IRGC 101232</strain>
    </source>
</reference>